<sequence>MNNNTTETASPLPPAAAVPLPELIASLEQALLMAKQLPATADPNHLLQIYSSLHQAHHHLSFFVSHTQLPLFPVQPPQPRPENSVSSATGAAAATTDDDNNGNEPMQVGEDDYEAGAEENSSSQATIDRVEEKMRDCFIKNKRPKRPLSPSLLAEDKAALYGDGYVGGLKGFDPHGARLRALDLINQFHA</sequence>
<dbReference type="PANTHER" id="PTHR37697:SF2">
    <property type="entry name" value="AP2-LIKE ETHYLENE-RESPONSIVE TRANSCRIPTION FACTOR SNZ"/>
    <property type="match status" value="1"/>
</dbReference>
<proteinExistence type="predicted"/>
<dbReference type="EMBL" id="GGEC01074320">
    <property type="protein sequence ID" value="MBX54804.1"/>
    <property type="molecule type" value="Transcribed_RNA"/>
</dbReference>
<feature type="region of interest" description="Disordered" evidence="1">
    <location>
        <begin position="73"/>
        <end position="129"/>
    </location>
</feature>
<name>A0A2P2PJ94_RHIMU</name>
<evidence type="ECO:0000313" key="2">
    <source>
        <dbReference type="EMBL" id="MBX54804.1"/>
    </source>
</evidence>
<organism evidence="2">
    <name type="scientific">Rhizophora mucronata</name>
    <name type="common">Asiatic mangrove</name>
    <dbReference type="NCBI Taxonomy" id="61149"/>
    <lineage>
        <taxon>Eukaryota</taxon>
        <taxon>Viridiplantae</taxon>
        <taxon>Streptophyta</taxon>
        <taxon>Embryophyta</taxon>
        <taxon>Tracheophyta</taxon>
        <taxon>Spermatophyta</taxon>
        <taxon>Magnoliopsida</taxon>
        <taxon>eudicotyledons</taxon>
        <taxon>Gunneridae</taxon>
        <taxon>Pentapetalae</taxon>
        <taxon>rosids</taxon>
        <taxon>fabids</taxon>
        <taxon>Malpighiales</taxon>
        <taxon>Rhizophoraceae</taxon>
        <taxon>Rhizophora</taxon>
    </lineage>
</organism>
<evidence type="ECO:0000256" key="1">
    <source>
        <dbReference type="SAM" id="MobiDB-lite"/>
    </source>
</evidence>
<dbReference type="PANTHER" id="PTHR37697">
    <property type="entry name" value="AP2-LIKE ETHYLENE-RESPONSIVE TRANSCRIPTION FACTOR SNZ"/>
    <property type="match status" value="1"/>
</dbReference>
<protein>
    <submittedName>
        <fullName evidence="2">Uncharacterized protein</fullName>
    </submittedName>
</protein>
<dbReference type="AlphaFoldDB" id="A0A2P2PJ94"/>
<accession>A0A2P2PJ94</accession>
<reference evidence="2" key="1">
    <citation type="submission" date="2018-02" db="EMBL/GenBank/DDBJ databases">
        <title>Rhizophora mucronata_Transcriptome.</title>
        <authorList>
            <person name="Meera S.P."/>
            <person name="Sreeshan A."/>
            <person name="Augustine A."/>
        </authorList>
    </citation>
    <scope>NUCLEOTIDE SEQUENCE</scope>
    <source>
        <tissue evidence="2">Leaf</tissue>
    </source>
</reference>